<sequence length="72" mass="8536">MEVTVITGDSNRDKALEQLRDHLLYMQNEHLRLRDHLLRIQKELTDSYDRMNTEINGLLFEIGKLLPKGEKE</sequence>
<organism evidence="1">
    <name type="scientific">marine sediment metagenome</name>
    <dbReference type="NCBI Taxonomy" id="412755"/>
    <lineage>
        <taxon>unclassified sequences</taxon>
        <taxon>metagenomes</taxon>
        <taxon>ecological metagenomes</taxon>
    </lineage>
</organism>
<evidence type="ECO:0000313" key="1">
    <source>
        <dbReference type="EMBL" id="KKN42143.1"/>
    </source>
</evidence>
<name>A0A0F9TL44_9ZZZZ</name>
<gene>
    <name evidence="1" type="ORF">LCGC14_0716120</name>
</gene>
<dbReference type="EMBL" id="LAZR01001601">
    <property type="protein sequence ID" value="KKN42143.1"/>
    <property type="molecule type" value="Genomic_DNA"/>
</dbReference>
<reference evidence="1" key="1">
    <citation type="journal article" date="2015" name="Nature">
        <title>Complex archaea that bridge the gap between prokaryotes and eukaryotes.</title>
        <authorList>
            <person name="Spang A."/>
            <person name="Saw J.H."/>
            <person name="Jorgensen S.L."/>
            <person name="Zaremba-Niedzwiedzka K."/>
            <person name="Martijn J."/>
            <person name="Lind A.E."/>
            <person name="van Eijk R."/>
            <person name="Schleper C."/>
            <person name="Guy L."/>
            <person name="Ettema T.J."/>
        </authorList>
    </citation>
    <scope>NUCLEOTIDE SEQUENCE</scope>
</reference>
<protein>
    <submittedName>
        <fullName evidence="1">Uncharacterized protein</fullName>
    </submittedName>
</protein>
<accession>A0A0F9TL44</accession>
<comment type="caution">
    <text evidence="1">The sequence shown here is derived from an EMBL/GenBank/DDBJ whole genome shotgun (WGS) entry which is preliminary data.</text>
</comment>
<dbReference type="AlphaFoldDB" id="A0A0F9TL44"/>
<proteinExistence type="predicted"/>